<evidence type="ECO:0000313" key="2">
    <source>
        <dbReference type="Proteomes" id="UP000827872"/>
    </source>
</evidence>
<comment type="caution">
    <text evidence="1">The sequence shown here is derived from an EMBL/GenBank/DDBJ whole genome shotgun (WGS) entry which is preliminary data.</text>
</comment>
<organism evidence="1 2">
    <name type="scientific">Sphaerodactylus townsendi</name>
    <dbReference type="NCBI Taxonomy" id="933632"/>
    <lineage>
        <taxon>Eukaryota</taxon>
        <taxon>Metazoa</taxon>
        <taxon>Chordata</taxon>
        <taxon>Craniata</taxon>
        <taxon>Vertebrata</taxon>
        <taxon>Euteleostomi</taxon>
        <taxon>Lepidosauria</taxon>
        <taxon>Squamata</taxon>
        <taxon>Bifurcata</taxon>
        <taxon>Gekkota</taxon>
        <taxon>Sphaerodactylidae</taxon>
        <taxon>Sphaerodactylus</taxon>
    </lineage>
</organism>
<evidence type="ECO:0000313" key="1">
    <source>
        <dbReference type="EMBL" id="KAH8017717.1"/>
    </source>
</evidence>
<accession>A0ACB8GDV3</accession>
<name>A0ACB8GDV3_9SAUR</name>
<protein>
    <submittedName>
        <fullName evidence="1">Uncharacterized protein</fullName>
    </submittedName>
</protein>
<sequence>MVHRGGLLPSLLLRSMMSSLPLHAAPVEAGRCFVAALPGSELVYFTANGSDGARPLGFPPSPGRCYSFCIPAAQSPRERVRAARLHKRLQQRLSQAPFVAGDSEALPLLSYDPQDLDAAPPEKGFLVRLAQAAPEMERCLEALLRSALPAPAQLCVYQEAGDNQLWRALWRLGGTAEGKELVGRARVVQAPQPARHPAASHLLDAAVFRSREAARGVLEECTTLIPEAKAVLDLVDKCSELPKRGSFPVIVIEGLDATGKTTITESLKDSLNAIMLRSPPSCVSQWRKIFDDEPTLIRRAFYALTNYIVASEIAKESTKSPVIVDRYWHSTAAYAIATEISGKVSDLPPLHHPVYCWPEDLLKPDLVILLTVSSAERIRRLQGRGAEKTREEAELEVDRFFRQKVEESYRRMENPSCQLVDSSCSREEVLKDVQHQIKNHFPLL</sequence>
<dbReference type="Proteomes" id="UP000827872">
    <property type="component" value="Linkage Group LG01"/>
</dbReference>
<gene>
    <name evidence="1" type="ORF">K3G42_032163</name>
</gene>
<dbReference type="EMBL" id="CM037614">
    <property type="protein sequence ID" value="KAH8017717.1"/>
    <property type="molecule type" value="Genomic_DNA"/>
</dbReference>
<keyword evidence="2" id="KW-1185">Reference proteome</keyword>
<reference evidence="1" key="1">
    <citation type="submission" date="2021-08" db="EMBL/GenBank/DDBJ databases">
        <title>The first chromosome-level gecko genome reveals the dynamic sex chromosomes of Neotropical dwarf geckos (Sphaerodactylidae: Sphaerodactylus).</title>
        <authorList>
            <person name="Pinto B.J."/>
            <person name="Keating S.E."/>
            <person name="Gamble T."/>
        </authorList>
    </citation>
    <scope>NUCLEOTIDE SEQUENCE</scope>
    <source>
        <strain evidence="1">TG3544</strain>
    </source>
</reference>
<proteinExistence type="predicted"/>